<dbReference type="InterPro" id="IPR002885">
    <property type="entry name" value="PPR_rpt"/>
</dbReference>
<organism evidence="10 11">
    <name type="scientific">Lachancea quebecensis</name>
    <dbReference type="NCBI Taxonomy" id="1654605"/>
    <lineage>
        <taxon>Eukaryota</taxon>
        <taxon>Fungi</taxon>
        <taxon>Dikarya</taxon>
        <taxon>Ascomycota</taxon>
        <taxon>Saccharomycotina</taxon>
        <taxon>Saccharomycetes</taxon>
        <taxon>Saccharomycetales</taxon>
        <taxon>Saccharomycetaceae</taxon>
        <taxon>Lachancea</taxon>
    </lineage>
</organism>
<name>A0A0P1KS57_9SACH</name>
<evidence type="ECO:0000256" key="6">
    <source>
        <dbReference type="ARBA" id="ARBA00044493"/>
    </source>
</evidence>
<keyword evidence="4" id="KW-0677">Repeat</keyword>
<sequence>MDGVRMSLLRHVQCWHSRCQSRYSSTVTSCLPQKIKDIFDDGKTEPLQIRQLNKVLSFVRGSRPPPSQRSALIKCLHRRNAHKDVVLVAKSALFDLNHNFEPDVSTYELKKYLGSLLSIGKSIQMEQAMFQLIKQFSLTNKGMVTNVMNATFVQSTTTESVPQALLNWVRFNNYLHGHADFTNYEQYKYILKTLLFFLRAEKPHAHVLTETLDFVGSTQGPLKASQFASTLIYLSCYNRDFSTAESLWNYKREKEYPIINSDLTSICKVYAHFEKFEQIQLAWSEFPDAQDDAQFDYLLIAHAKLQNWGNLQNQFNALFGIGDLPSITHYGIVMFSIAHLGEREMVEKLYNQLLRRKMIPTLPVLQSLLQVCYKTGDTNGCFQHFELFKKYGIKPTPSSCNIMLRIFRNLSDIDGSLRFLKRMTENGIEVSEKHFSTIINTCAKTTNNAIAEELFQVMKDHYDIKPTGSSVAALMHVYIESGLPQKALKIFKEYRNTEVPLESEIAIYNKAVEAYMQMNRNDMSEKIFEEILSKNLPADSEFYRVMIKHLALYMKDFETAENILSQLLQHSKLKAAPTHFEALMGAYDKFSNRRGVLDLYQRMLENNIPVNSKVLFYLIKATFKTKLRSRENLEEAISLVDDIMSQAANRTLDITFEKLHPSVMAWPMRAAAKYHSPQRALELMNKYNDLFFDKTDSAENRLVVIRSLMVLSAEVHQWDDFQKFFERYMNRIQYYQNLPSATVRNKNFASLLRGVLTYKIKHLVATNRATEIPALLEDISAKKFVIDNEAWNEATISMFADTRTIEKGLQAVNTKLIHGFNLVHKYRLLRNKAASNTSTDRDSWFLEKKKQAPSSFQPKLYLKSNVLEKTFESMDNYLGTMSNVEAELKDLTSRFKYYMKRYLMHPRNKIPGWDEIEARHAAYFQKLRDSKRAISPEELSF</sequence>
<dbReference type="AlphaFoldDB" id="A0A0P1KS57"/>
<evidence type="ECO:0000256" key="2">
    <source>
        <dbReference type="ARBA" id="ARBA00006192"/>
    </source>
</evidence>
<dbReference type="GO" id="GO:0008380">
    <property type="term" value="P:RNA splicing"/>
    <property type="evidence" value="ECO:0007669"/>
    <property type="project" value="UniProtKB-KW"/>
</dbReference>
<evidence type="ECO:0000256" key="1">
    <source>
        <dbReference type="ARBA" id="ARBA00004173"/>
    </source>
</evidence>
<evidence type="ECO:0000256" key="5">
    <source>
        <dbReference type="ARBA" id="ARBA00023187"/>
    </source>
</evidence>
<dbReference type="OrthoDB" id="185373at2759"/>
<accession>A0A0P1KS57</accession>
<gene>
    <name evidence="10" type="ORF">LAQU0_S06e05292g</name>
</gene>
<evidence type="ECO:0000313" key="11">
    <source>
        <dbReference type="Proteomes" id="UP000236544"/>
    </source>
</evidence>
<dbReference type="PANTHER" id="PTHR47936:SF1">
    <property type="entry name" value="PENTATRICOPEPTIDE REPEAT-CONTAINING PROTEIN GUN1, CHLOROPLASTIC"/>
    <property type="match status" value="1"/>
</dbReference>
<proteinExistence type="inferred from homology"/>
<evidence type="ECO:0000256" key="4">
    <source>
        <dbReference type="ARBA" id="ARBA00022737"/>
    </source>
</evidence>
<reference evidence="11" key="1">
    <citation type="submission" date="2015-10" db="EMBL/GenBank/DDBJ databases">
        <authorList>
            <person name="Devillers H."/>
        </authorList>
    </citation>
    <scope>NUCLEOTIDE SEQUENCE [LARGE SCALE GENOMIC DNA]</scope>
</reference>
<dbReference type="GO" id="GO:0006397">
    <property type="term" value="P:mRNA processing"/>
    <property type="evidence" value="ECO:0007669"/>
    <property type="project" value="UniProtKB-KW"/>
</dbReference>
<dbReference type="Pfam" id="PF13812">
    <property type="entry name" value="PPR_3"/>
    <property type="match status" value="1"/>
</dbReference>
<evidence type="ECO:0000256" key="9">
    <source>
        <dbReference type="PROSITE-ProRule" id="PRU00708"/>
    </source>
</evidence>
<dbReference type="Proteomes" id="UP000236544">
    <property type="component" value="Unassembled WGS sequence"/>
</dbReference>
<comment type="subunit">
    <text evidence="7">Binds to mitochondrial small subunit 15S rRNA.</text>
</comment>
<dbReference type="Gene3D" id="1.25.40.10">
    <property type="entry name" value="Tetratricopeptide repeat domain"/>
    <property type="match status" value="3"/>
</dbReference>
<evidence type="ECO:0000256" key="8">
    <source>
        <dbReference type="ARBA" id="ARBA00044527"/>
    </source>
</evidence>
<dbReference type="EMBL" id="LN890530">
    <property type="protein sequence ID" value="CUS22755.1"/>
    <property type="molecule type" value="Genomic_DNA"/>
</dbReference>
<keyword evidence="11" id="KW-1185">Reference proteome</keyword>
<comment type="similarity">
    <text evidence="2">Belongs to the CCM1 family.</text>
</comment>
<dbReference type="GO" id="GO:0005739">
    <property type="term" value="C:mitochondrion"/>
    <property type="evidence" value="ECO:0007669"/>
    <property type="project" value="UniProtKB-SubCell"/>
</dbReference>
<keyword evidence="5" id="KW-0508">mRNA splicing</keyword>
<evidence type="ECO:0000256" key="7">
    <source>
        <dbReference type="ARBA" id="ARBA00044511"/>
    </source>
</evidence>
<comment type="subcellular location">
    <subcellularLocation>
        <location evidence="1">Mitochondrion</location>
    </subcellularLocation>
</comment>
<dbReference type="PROSITE" id="PS51375">
    <property type="entry name" value="PPR"/>
    <property type="match status" value="1"/>
</dbReference>
<comment type="function">
    <text evidence="6">Regulates mitochondrial small subunit maturation by controlling 15S rRNA 5'-end processing. Localizes to the 5' precursor of the 15S rRNA in a position that is subsequently occupied by mS47 in the mature yeast mtSSU. Uses structure and sequence-specific RNA recognition, binding to a single-stranded region of the precursor and specifically recognizing bases -6 to -1. The exchange of Ccm1 for mS47 is coupled to the irreversible removal of precursor rRNA that is accompanied by conformational changes of the mitoribosomal proteins uS5m and mS26. These conformational changes signal completion of 5'-end rRNA processing through protection of the mature 5'-end of the 15S rRNA and stabilization of mS47. The removal of the 5' precursor together with the dissociation of Ccm1 may be catalyzed by the 5'-3' exoribonuclease Pet127. Involved in the specific removal of group I introns in mitochondrial encoded transcripts.</text>
</comment>
<dbReference type="InterPro" id="IPR011990">
    <property type="entry name" value="TPR-like_helical_dom_sf"/>
</dbReference>
<evidence type="ECO:0000256" key="3">
    <source>
        <dbReference type="ARBA" id="ARBA00022664"/>
    </source>
</evidence>
<feature type="repeat" description="PPR" evidence="9">
    <location>
        <begin position="396"/>
        <end position="430"/>
    </location>
</feature>
<evidence type="ECO:0000313" key="10">
    <source>
        <dbReference type="EMBL" id="CUS22755.1"/>
    </source>
</evidence>
<dbReference type="PANTHER" id="PTHR47936">
    <property type="entry name" value="PPR_LONG DOMAIN-CONTAINING PROTEIN"/>
    <property type="match status" value="1"/>
</dbReference>
<protein>
    <recommendedName>
        <fullName evidence="8">Mitochondrial 15S rRNA processing factor CCM1</fullName>
    </recommendedName>
</protein>
<keyword evidence="3" id="KW-0507">mRNA processing</keyword>